<reference evidence="2" key="1">
    <citation type="submission" date="2020-02" db="EMBL/GenBank/DDBJ databases">
        <authorList>
            <person name="Meier V. D."/>
        </authorList>
    </citation>
    <scope>NUCLEOTIDE SEQUENCE</scope>
    <source>
        <strain evidence="2">AVDCRST_MAG30</strain>
    </source>
</reference>
<organism evidence="2">
    <name type="scientific">uncultured Solirubrobacteraceae bacterium</name>
    <dbReference type="NCBI Taxonomy" id="1162706"/>
    <lineage>
        <taxon>Bacteria</taxon>
        <taxon>Bacillati</taxon>
        <taxon>Actinomycetota</taxon>
        <taxon>Thermoleophilia</taxon>
        <taxon>Solirubrobacterales</taxon>
        <taxon>Solirubrobacteraceae</taxon>
        <taxon>environmental samples</taxon>
    </lineage>
</organism>
<sequence length="147" mass="15467">VRIDRGGHRRFGHGPPGRPGGGRPRPAARRDARRGLRLRAGLGSAPARGVAPGAAGPPVDDHPARGRRRDAARGGRGGRGDGSQGPDLRPGGRPCRRDPRRGRGAGRGPHRGGQQGHDRGQAVPARIRAQQGVAPRPLQRAHRPHDV</sequence>
<gene>
    <name evidence="2" type="ORF">AVDCRST_MAG30-2769</name>
</gene>
<evidence type="ECO:0000313" key="2">
    <source>
        <dbReference type="EMBL" id="CAA9516043.1"/>
    </source>
</evidence>
<dbReference type="AlphaFoldDB" id="A0A6J4T8L3"/>
<name>A0A6J4T8L3_9ACTN</name>
<proteinExistence type="predicted"/>
<feature type="non-terminal residue" evidence="2">
    <location>
        <position position="1"/>
    </location>
</feature>
<feature type="non-terminal residue" evidence="2">
    <location>
        <position position="147"/>
    </location>
</feature>
<feature type="compositionally biased region" description="Gly residues" evidence="1">
    <location>
        <begin position="74"/>
        <end position="83"/>
    </location>
</feature>
<dbReference type="EMBL" id="CADCVS010000359">
    <property type="protein sequence ID" value="CAA9516043.1"/>
    <property type="molecule type" value="Genomic_DNA"/>
</dbReference>
<feature type="region of interest" description="Disordered" evidence="1">
    <location>
        <begin position="1"/>
        <end position="147"/>
    </location>
</feature>
<accession>A0A6J4T8L3</accession>
<evidence type="ECO:0000256" key="1">
    <source>
        <dbReference type="SAM" id="MobiDB-lite"/>
    </source>
</evidence>
<feature type="compositionally biased region" description="Basic residues" evidence="1">
    <location>
        <begin position="98"/>
        <end position="110"/>
    </location>
</feature>
<feature type="compositionally biased region" description="Low complexity" evidence="1">
    <location>
        <begin position="38"/>
        <end position="58"/>
    </location>
</feature>
<feature type="compositionally biased region" description="Basic and acidic residues" evidence="1">
    <location>
        <begin position="59"/>
        <end position="73"/>
    </location>
</feature>
<protein>
    <submittedName>
        <fullName evidence="2">Universal stress protein family 4</fullName>
    </submittedName>
</protein>